<keyword evidence="4" id="KW-1185">Reference proteome</keyword>
<sequence>MKQTAIKRVFRSVCLAASLLAGGASVAQAATEWKMHMVWVPNRVEAQYYQKFVDLVNERAKGELKITLYPGASLGVNDVDMLRILPRGNVIQAAGLYPGYMTRDEPHYAVTLPPGVISEPEKLHALSPVLTEIYEKSYDKWGIKLLGWRSRWMTSLMLDAGSLRGTLPWDTAAGAWR</sequence>
<dbReference type="InterPro" id="IPR038404">
    <property type="entry name" value="TRAP_DctP_sf"/>
</dbReference>
<gene>
    <name evidence="3" type="ORF">Q8947_12865</name>
</gene>
<dbReference type="Gene3D" id="3.40.190.170">
    <property type="entry name" value="Bacterial extracellular solute-binding protein, family 7"/>
    <property type="match status" value="1"/>
</dbReference>
<dbReference type="Pfam" id="PF03480">
    <property type="entry name" value="DctP"/>
    <property type="match status" value="1"/>
</dbReference>
<comment type="caution">
    <text evidence="3">The sequence shown here is derived from an EMBL/GenBank/DDBJ whole genome shotgun (WGS) entry which is preliminary data.</text>
</comment>
<evidence type="ECO:0000256" key="2">
    <source>
        <dbReference type="SAM" id="SignalP"/>
    </source>
</evidence>
<dbReference type="InterPro" id="IPR018389">
    <property type="entry name" value="DctP_fam"/>
</dbReference>
<dbReference type="Proteomes" id="UP001232156">
    <property type="component" value="Unassembled WGS sequence"/>
</dbReference>
<dbReference type="RefSeq" id="WP_347287491.1">
    <property type="nucleotide sequence ID" value="NZ_JAUZQE010000040.1"/>
</dbReference>
<feature type="chain" id="PRO_5045803136" evidence="2">
    <location>
        <begin position="30"/>
        <end position="177"/>
    </location>
</feature>
<evidence type="ECO:0000256" key="1">
    <source>
        <dbReference type="ARBA" id="ARBA00022729"/>
    </source>
</evidence>
<dbReference type="PANTHER" id="PTHR33376">
    <property type="match status" value="1"/>
</dbReference>
<accession>A0ABU1D929</accession>
<evidence type="ECO:0000313" key="4">
    <source>
        <dbReference type="Proteomes" id="UP001232156"/>
    </source>
</evidence>
<feature type="signal peptide" evidence="2">
    <location>
        <begin position="1"/>
        <end position="29"/>
    </location>
</feature>
<dbReference type="EMBL" id="JAUZQE010000040">
    <property type="protein sequence ID" value="MDR4126870.1"/>
    <property type="molecule type" value="Genomic_DNA"/>
</dbReference>
<dbReference type="PANTHER" id="PTHR33376:SF5">
    <property type="entry name" value="EXTRACYTOPLASMIC SOLUTE RECEPTOR PROTEIN"/>
    <property type="match status" value="1"/>
</dbReference>
<evidence type="ECO:0000313" key="3">
    <source>
        <dbReference type="EMBL" id="MDR4126870.1"/>
    </source>
</evidence>
<proteinExistence type="predicted"/>
<protein>
    <submittedName>
        <fullName evidence="3">Uncharacterized protein</fullName>
    </submittedName>
</protein>
<organism evidence="3 4">
    <name type="scientific">Yanghanlia caeni</name>
    <dbReference type="NCBI Taxonomy" id="3064283"/>
    <lineage>
        <taxon>Bacteria</taxon>
        <taxon>Pseudomonadati</taxon>
        <taxon>Pseudomonadota</taxon>
        <taxon>Betaproteobacteria</taxon>
        <taxon>Burkholderiales</taxon>
        <taxon>Alcaligenaceae</taxon>
        <taxon>Yanghanlia</taxon>
    </lineage>
</organism>
<keyword evidence="1 2" id="KW-0732">Signal</keyword>
<name>A0ABU1D929_9BURK</name>
<reference evidence="3 4" key="1">
    <citation type="submission" date="2023-08" db="EMBL/GenBank/DDBJ databases">
        <title>Alcaligenaceae gen. nov., a novel taxon isolated from the sludge of Yixing Pesticide Factory.</title>
        <authorList>
            <person name="Ruan L."/>
        </authorList>
    </citation>
    <scope>NUCLEOTIDE SEQUENCE [LARGE SCALE GENOMIC DNA]</scope>
    <source>
        <strain evidence="3 4">LG-2</strain>
    </source>
</reference>